<evidence type="ECO:0000256" key="1">
    <source>
        <dbReference type="SAM" id="MobiDB-lite"/>
    </source>
</evidence>
<sequence>MSDDIRKTLSDPKPLYALAGAGDLAAEKLKDAPDRFKDAPAKLAEASAALSTLATRIAAEAPEHLARVSATVQDTVGKAARPDAAALRDRAQTVALQQVGRLLEAAGKAVETYDELAERGKVVVGRYTGAGEGGSGEAGEPAVTVVVEQLSDEDELTGAEHASATLPEDVFDLPTDEAQSAAEAAAVFIAAEEVSDEAGAADPTAPKRAARKRASAPKAPRTADDSEA</sequence>
<evidence type="ECO:0008006" key="4">
    <source>
        <dbReference type="Google" id="ProtNLM"/>
    </source>
</evidence>
<dbReference type="AlphaFoldDB" id="A0A941ER34"/>
<dbReference type="Proteomes" id="UP000675781">
    <property type="component" value="Unassembled WGS sequence"/>
</dbReference>
<feature type="region of interest" description="Disordered" evidence="1">
    <location>
        <begin position="193"/>
        <end position="228"/>
    </location>
</feature>
<evidence type="ECO:0000313" key="3">
    <source>
        <dbReference type="Proteomes" id="UP000675781"/>
    </source>
</evidence>
<gene>
    <name evidence="2" type="ORF">KDL01_09875</name>
</gene>
<dbReference type="RefSeq" id="WP_212528093.1">
    <property type="nucleotide sequence ID" value="NZ_JAGSOG010000034.1"/>
</dbReference>
<reference evidence="2" key="1">
    <citation type="submission" date="2021-04" db="EMBL/GenBank/DDBJ databases">
        <title>Genome based classification of Actinospica acidithermotolerans sp. nov., an actinobacterium isolated from an Indonesian hot spring.</title>
        <authorList>
            <person name="Kusuma A.B."/>
            <person name="Putra K.E."/>
            <person name="Nafisah S."/>
            <person name="Loh J."/>
            <person name="Nouioui I."/>
            <person name="Goodfellow M."/>
        </authorList>
    </citation>
    <scope>NUCLEOTIDE SEQUENCE</scope>
    <source>
        <strain evidence="2">CSCA 57</strain>
    </source>
</reference>
<protein>
    <recommendedName>
        <fullName evidence="4">Heparin binding hemagglutinin HbhA</fullName>
    </recommendedName>
</protein>
<proteinExistence type="predicted"/>
<feature type="compositionally biased region" description="Low complexity" evidence="1">
    <location>
        <begin position="193"/>
        <end position="207"/>
    </location>
</feature>
<accession>A0A941ER34</accession>
<evidence type="ECO:0000313" key="2">
    <source>
        <dbReference type="EMBL" id="MBR7833574.1"/>
    </source>
</evidence>
<keyword evidence="3" id="KW-1185">Reference proteome</keyword>
<name>A0A941ER34_9ACTN</name>
<dbReference type="EMBL" id="JAGSOG010000034">
    <property type="protein sequence ID" value="MBR7833574.1"/>
    <property type="molecule type" value="Genomic_DNA"/>
</dbReference>
<comment type="caution">
    <text evidence="2">The sequence shown here is derived from an EMBL/GenBank/DDBJ whole genome shotgun (WGS) entry which is preliminary data.</text>
</comment>
<organism evidence="2 3">
    <name type="scientific">Actinospica durhamensis</name>
    <dbReference type="NCBI Taxonomy" id="1508375"/>
    <lineage>
        <taxon>Bacteria</taxon>
        <taxon>Bacillati</taxon>
        <taxon>Actinomycetota</taxon>
        <taxon>Actinomycetes</taxon>
        <taxon>Catenulisporales</taxon>
        <taxon>Actinospicaceae</taxon>
        <taxon>Actinospica</taxon>
    </lineage>
</organism>